<dbReference type="OrthoDB" id="1669814at2759"/>
<protein>
    <recommendedName>
        <fullName evidence="3">Oxidoreductase, short chain dehydrogenase/reductase family protein</fullName>
    </recommendedName>
</protein>
<dbReference type="Pfam" id="PF00106">
    <property type="entry name" value="adh_short"/>
    <property type="match status" value="1"/>
</dbReference>
<dbReference type="Pfam" id="PF13561">
    <property type="entry name" value="adh_short_C2"/>
    <property type="match status" value="1"/>
</dbReference>
<accession>A0A2G9U633</accession>
<dbReference type="AlphaFoldDB" id="A0A2G9U633"/>
<dbReference type="SUPFAM" id="SSF51735">
    <property type="entry name" value="NAD(P)-binding Rossmann-fold domains"/>
    <property type="match status" value="1"/>
</dbReference>
<proteinExistence type="predicted"/>
<dbReference type="Proteomes" id="UP000230423">
    <property type="component" value="Unassembled WGS sequence"/>
</dbReference>
<reference evidence="1 2" key="1">
    <citation type="submission" date="2015-09" db="EMBL/GenBank/DDBJ databases">
        <title>Draft genome of the parasitic nematode Teladorsagia circumcincta isolate WARC Sus (inbred).</title>
        <authorList>
            <person name="Mitreva M."/>
        </authorList>
    </citation>
    <scope>NUCLEOTIDE SEQUENCE [LARGE SCALE GENOMIC DNA]</scope>
    <source>
        <strain evidence="1 2">S</strain>
    </source>
</reference>
<dbReference type="EMBL" id="KZ348862">
    <property type="protein sequence ID" value="PIO65624.1"/>
    <property type="molecule type" value="Genomic_DNA"/>
</dbReference>
<organism evidence="1 2">
    <name type="scientific">Teladorsagia circumcincta</name>
    <name type="common">Brown stomach worm</name>
    <name type="synonym">Ostertagia circumcincta</name>
    <dbReference type="NCBI Taxonomy" id="45464"/>
    <lineage>
        <taxon>Eukaryota</taxon>
        <taxon>Metazoa</taxon>
        <taxon>Ecdysozoa</taxon>
        <taxon>Nematoda</taxon>
        <taxon>Chromadorea</taxon>
        <taxon>Rhabditida</taxon>
        <taxon>Rhabditina</taxon>
        <taxon>Rhabditomorpha</taxon>
        <taxon>Strongyloidea</taxon>
        <taxon>Trichostrongylidae</taxon>
        <taxon>Teladorsagia</taxon>
    </lineage>
</organism>
<evidence type="ECO:0000313" key="2">
    <source>
        <dbReference type="Proteomes" id="UP000230423"/>
    </source>
</evidence>
<gene>
    <name evidence="1" type="ORF">TELCIR_12693</name>
</gene>
<dbReference type="PANTHER" id="PTHR44115:SF4">
    <property type="entry name" value="OXIDOREDUCTASE"/>
    <property type="match status" value="1"/>
</dbReference>
<dbReference type="PANTHER" id="PTHR44115">
    <property type="entry name" value="PROTEIN CBG09704"/>
    <property type="match status" value="1"/>
</dbReference>
<keyword evidence="2" id="KW-1185">Reference proteome</keyword>
<dbReference type="InterPro" id="IPR036291">
    <property type="entry name" value="NAD(P)-bd_dom_sf"/>
</dbReference>
<sequence>MNYSGIDHRNLLKRHEAAWMTGSSSGIGRAAAVLFAKEGAMLTICGRDEKTLNETKSMVLAVNGGDEKKVFLVRGDVCKEKVMKEIIDGTVRAFGRLDVLVNNAGGTNANYEKPEVEGDEENFEYTLNLNFKSPGLISTSFFQRAGIPAEVMRKIEEATAASPSRIPIGRAGNPEEVAEAILFLADRQRSGYIVGQQLLVDGGSSLQMPVIADGFKIFLDVLGGLAPPKA</sequence>
<name>A0A2G9U633_TELCI</name>
<evidence type="ECO:0000313" key="1">
    <source>
        <dbReference type="EMBL" id="PIO65624.1"/>
    </source>
</evidence>
<dbReference type="InterPro" id="IPR002347">
    <property type="entry name" value="SDR_fam"/>
</dbReference>
<dbReference type="PRINTS" id="PR00081">
    <property type="entry name" value="GDHRDH"/>
</dbReference>
<evidence type="ECO:0008006" key="3">
    <source>
        <dbReference type="Google" id="ProtNLM"/>
    </source>
</evidence>
<dbReference type="Gene3D" id="3.40.50.720">
    <property type="entry name" value="NAD(P)-binding Rossmann-like Domain"/>
    <property type="match status" value="2"/>
</dbReference>